<dbReference type="OrthoDB" id="6385628at2"/>
<dbReference type="Proteomes" id="UP000019276">
    <property type="component" value="Unassembled WGS sequence"/>
</dbReference>
<accession>W7R275</accession>
<dbReference type="EMBL" id="ARZY01000003">
    <property type="protein sequence ID" value="EWH11730.1"/>
    <property type="molecule type" value="Genomic_DNA"/>
</dbReference>
<evidence type="ECO:0008006" key="3">
    <source>
        <dbReference type="Google" id="ProtNLM"/>
    </source>
</evidence>
<sequence>MIFVGAAFAVLLLAIFYFASKTEGVRKELTACQTQLNNISNDNKSQAEVISLLADEYQRHLTDKLALVKQTRGDLMQVKVAEAIVGNSTYVIQDMVYKNLSIKQAVERNLGRSGELTAEQMHNFFVDQSHALKQAWAGTHVRQHMDLCRQLIELADS</sequence>
<dbReference type="RefSeq" id="WP_035013123.1">
    <property type="nucleotide sequence ID" value="NZ_ARZY01000003.1"/>
</dbReference>
<gene>
    <name evidence="1" type="ORF">DS2_02865</name>
</gene>
<dbReference type="AlphaFoldDB" id="W7R275"/>
<name>W7R275_9ALTE</name>
<comment type="caution">
    <text evidence="1">The sequence shown here is derived from an EMBL/GenBank/DDBJ whole genome shotgun (WGS) entry which is preliminary data.</text>
</comment>
<protein>
    <recommendedName>
        <fullName evidence="3">DUF2489 domain-containing protein</fullName>
    </recommendedName>
</protein>
<keyword evidence="2" id="KW-1185">Reference proteome</keyword>
<proteinExistence type="predicted"/>
<evidence type="ECO:0000313" key="2">
    <source>
        <dbReference type="Proteomes" id="UP000019276"/>
    </source>
</evidence>
<reference evidence="1 2" key="1">
    <citation type="journal article" date="2014" name="Genome Announc.">
        <title>Draft Genome Sequence of the Agar-Degrading Bacterium Catenovulum sp. Strain DS-2, Isolated from Intestines of Haliotis diversicolor.</title>
        <authorList>
            <person name="Shan D."/>
            <person name="Li X."/>
            <person name="Gu Z."/>
            <person name="Wei G."/>
            <person name="Gao Z."/>
            <person name="Shao Z."/>
        </authorList>
    </citation>
    <scope>NUCLEOTIDE SEQUENCE [LARGE SCALE GENOMIC DNA]</scope>
    <source>
        <strain evidence="1 2">DS-2</strain>
    </source>
</reference>
<organism evidence="1 2">
    <name type="scientific">Catenovulum agarivorans DS-2</name>
    <dbReference type="NCBI Taxonomy" id="1328313"/>
    <lineage>
        <taxon>Bacteria</taxon>
        <taxon>Pseudomonadati</taxon>
        <taxon>Pseudomonadota</taxon>
        <taxon>Gammaproteobacteria</taxon>
        <taxon>Alteromonadales</taxon>
        <taxon>Alteromonadaceae</taxon>
        <taxon>Catenovulum</taxon>
    </lineage>
</organism>
<dbReference type="STRING" id="1328313.DS2_02865"/>
<evidence type="ECO:0000313" key="1">
    <source>
        <dbReference type="EMBL" id="EWH11730.1"/>
    </source>
</evidence>